<protein>
    <submittedName>
        <fullName evidence="10">Response regulator transcription factor</fullName>
    </submittedName>
</protein>
<dbReference type="SMART" id="SM00862">
    <property type="entry name" value="Trans_reg_C"/>
    <property type="match status" value="1"/>
</dbReference>
<dbReference type="AlphaFoldDB" id="A0A9D1XA47"/>
<dbReference type="SMART" id="SM00448">
    <property type="entry name" value="REC"/>
    <property type="match status" value="1"/>
</dbReference>
<dbReference type="PANTHER" id="PTHR48111:SF1">
    <property type="entry name" value="TWO-COMPONENT RESPONSE REGULATOR ORR33"/>
    <property type="match status" value="1"/>
</dbReference>
<reference evidence="10" key="1">
    <citation type="journal article" date="2021" name="PeerJ">
        <title>Extensive microbial diversity within the chicken gut microbiome revealed by metagenomics and culture.</title>
        <authorList>
            <person name="Gilroy R."/>
            <person name="Ravi A."/>
            <person name="Getino M."/>
            <person name="Pursley I."/>
            <person name="Horton D.L."/>
            <person name="Alikhan N.F."/>
            <person name="Baker D."/>
            <person name="Gharbi K."/>
            <person name="Hall N."/>
            <person name="Watson M."/>
            <person name="Adriaenssens E.M."/>
            <person name="Foster-Nyarko E."/>
            <person name="Jarju S."/>
            <person name="Secka A."/>
            <person name="Antonio M."/>
            <person name="Oren A."/>
            <person name="Chaudhuri R.R."/>
            <person name="La Ragione R."/>
            <person name="Hildebrand F."/>
            <person name="Pallen M.J."/>
        </authorList>
    </citation>
    <scope>NUCLEOTIDE SEQUENCE</scope>
    <source>
        <strain evidence="10">ChiGjej6B6-14162</strain>
    </source>
</reference>
<evidence type="ECO:0000256" key="5">
    <source>
        <dbReference type="ARBA" id="ARBA00023163"/>
    </source>
</evidence>
<evidence type="ECO:0000256" key="6">
    <source>
        <dbReference type="PROSITE-ProRule" id="PRU00169"/>
    </source>
</evidence>
<keyword evidence="4 7" id="KW-0238">DNA-binding</keyword>
<dbReference type="SUPFAM" id="SSF52172">
    <property type="entry name" value="CheY-like"/>
    <property type="match status" value="1"/>
</dbReference>
<keyword evidence="5" id="KW-0804">Transcription</keyword>
<reference evidence="10" key="2">
    <citation type="submission" date="2021-04" db="EMBL/GenBank/DDBJ databases">
        <authorList>
            <person name="Gilroy R."/>
        </authorList>
    </citation>
    <scope>NUCLEOTIDE SEQUENCE</scope>
    <source>
        <strain evidence="10">ChiGjej6B6-14162</strain>
    </source>
</reference>
<evidence type="ECO:0000256" key="2">
    <source>
        <dbReference type="ARBA" id="ARBA00023012"/>
    </source>
</evidence>
<dbReference type="GO" id="GO:0000976">
    <property type="term" value="F:transcription cis-regulatory region binding"/>
    <property type="evidence" value="ECO:0007669"/>
    <property type="project" value="TreeGrafter"/>
</dbReference>
<dbReference type="EMBL" id="DXEL01000081">
    <property type="protein sequence ID" value="HIX75722.1"/>
    <property type="molecule type" value="Genomic_DNA"/>
</dbReference>
<dbReference type="Pfam" id="PF00072">
    <property type="entry name" value="Response_reg"/>
    <property type="match status" value="1"/>
</dbReference>
<sequence length="225" mass="24738">MGKTKILFIDDDTVLGNVVTMALEEAGYETYYQTSLVAFGPVVRELRPDLVILDVAIGTGDGIEVAARLRGLLPNIPVLFVSSHTDGDHVARALEAGGIAYLKKPFGMEELLAYVKRHTALPASSGIRLGSLLFDPAAHTLSRDGREERKLSRTESRLLALLAAHLNQTVGRDEIIQELWNDSGAHEQSLNNFVAHLRKYLSSEPALDLLAIPRVGYQLKWVDLK</sequence>
<evidence type="ECO:0000256" key="3">
    <source>
        <dbReference type="ARBA" id="ARBA00023015"/>
    </source>
</evidence>
<feature type="domain" description="OmpR/PhoB-type" evidence="9">
    <location>
        <begin position="124"/>
        <end position="221"/>
    </location>
</feature>
<proteinExistence type="predicted"/>
<dbReference type="PROSITE" id="PS50110">
    <property type="entry name" value="RESPONSE_REGULATORY"/>
    <property type="match status" value="1"/>
</dbReference>
<dbReference type="CDD" id="cd00156">
    <property type="entry name" value="REC"/>
    <property type="match status" value="1"/>
</dbReference>
<dbReference type="InterPro" id="IPR001867">
    <property type="entry name" value="OmpR/PhoB-type_DNA-bd"/>
</dbReference>
<dbReference type="InterPro" id="IPR011006">
    <property type="entry name" value="CheY-like_superfamily"/>
</dbReference>
<dbReference type="Pfam" id="PF00486">
    <property type="entry name" value="Trans_reg_C"/>
    <property type="match status" value="1"/>
</dbReference>
<dbReference type="GO" id="GO:0032993">
    <property type="term" value="C:protein-DNA complex"/>
    <property type="evidence" value="ECO:0007669"/>
    <property type="project" value="TreeGrafter"/>
</dbReference>
<dbReference type="Gene3D" id="1.10.10.10">
    <property type="entry name" value="Winged helix-like DNA-binding domain superfamily/Winged helix DNA-binding domain"/>
    <property type="match status" value="1"/>
</dbReference>
<feature type="modified residue" description="4-aspartylphosphate" evidence="6">
    <location>
        <position position="54"/>
    </location>
</feature>
<keyword evidence="2" id="KW-0902">Two-component regulatory system</keyword>
<evidence type="ECO:0000256" key="4">
    <source>
        <dbReference type="ARBA" id="ARBA00023125"/>
    </source>
</evidence>
<dbReference type="InterPro" id="IPR016032">
    <property type="entry name" value="Sig_transdc_resp-reg_C-effctor"/>
</dbReference>
<evidence type="ECO:0000259" key="8">
    <source>
        <dbReference type="PROSITE" id="PS50110"/>
    </source>
</evidence>
<dbReference type="PROSITE" id="PS51755">
    <property type="entry name" value="OMPR_PHOB"/>
    <property type="match status" value="1"/>
</dbReference>
<dbReference type="Proteomes" id="UP000886740">
    <property type="component" value="Unassembled WGS sequence"/>
</dbReference>
<evidence type="ECO:0000256" key="7">
    <source>
        <dbReference type="PROSITE-ProRule" id="PRU01091"/>
    </source>
</evidence>
<dbReference type="GO" id="GO:0005829">
    <property type="term" value="C:cytosol"/>
    <property type="evidence" value="ECO:0007669"/>
    <property type="project" value="TreeGrafter"/>
</dbReference>
<organism evidence="10 11">
    <name type="scientific">Candidatus Parabacteroides intestinipullorum</name>
    <dbReference type="NCBI Taxonomy" id="2838723"/>
    <lineage>
        <taxon>Bacteria</taxon>
        <taxon>Pseudomonadati</taxon>
        <taxon>Bacteroidota</taxon>
        <taxon>Bacteroidia</taxon>
        <taxon>Bacteroidales</taxon>
        <taxon>Tannerellaceae</taxon>
        <taxon>Parabacteroides</taxon>
    </lineage>
</organism>
<keyword evidence="3" id="KW-0805">Transcription regulation</keyword>
<dbReference type="InterPro" id="IPR039420">
    <property type="entry name" value="WalR-like"/>
</dbReference>
<evidence type="ECO:0000256" key="1">
    <source>
        <dbReference type="ARBA" id="ARBA00022553"/>
    </source>
</evidence>
<dbReference type="Gene3D" id="3.40.50.2300">
    <property type="match status" value="1"/>
</dbReference>
<dbReference type="GO" id="GO:0006355">
    <property type="term" value="P:regulation of DNA-templated transcription"/>
    <property type="evidence" value="ECO:0007669"/>
    <property type="project" value="InterPro"/>
</dbReference>
<feature type="domain" description="Response regulatory" evidence="8">
    <location>
        <begin position="5"/>
        <end position="119"/>
    </location>
</feature>
<gene>
    <name evidence="10" type="ORF">H9977_11930</name>
</gene>
<name>A0A9D1XA47_9BACT</name>
<comment type="caution">
    <text evidence="10">The sequence shown here is derived from an EMBL/GenBank/DDBJ whole genome shotgun (WGS) entry which is preliminary data.</text>
</comment>
<dbReference type="SUPFAM" id="SSF46894">
    <property type="entry name" value="C-terminal effector domain of the bipartite response regulators"/>
    <property type="match status" value="1"/>
</dbReference>
<keyword evidence="1 6" id="KW-0597">Phosphoprotein</keyword>
<evidence type="ECO:0000313" key="11">
    <source>
        <dbReference type="Proteomes" id="UP000886740"/>
    </source>
</evidence>
<dbReference type="GO" id="GO:0000156">
    <property type="term" value="F:phosphorelay response regulator activity"/>
    <property type="evidence" value="ECO:0007669"/>
    <property type="project" value="TreeGrafter"/>
</dbReference>
<evidence type="ECO:0000313" key="10">
    <source>
        <dbReference type="EMBL" id="HIX75722.1"/>
    </source>
</evidence>
<evidence type="ECO:0000259" key="9">
    <source>
        <dbReference type="PROSITE" id="PS51755"/>
    </source>
</evidence>
<feature type="DNA-binding region" description="OmpR/PhoB-type" evidence="7">
    <location>
        <begin position="124"/>
        <end position="221"/>
    </location>
</feature>
<dbReference type="PANTHER" id="PTHR48111">
    <property type="entry name" value="REGULATOR OF RPOS"/>
    <property type="match status" value="1"/>
</dbReference>
<accession>A0A9D1XA47</accession>
<dbReference type="InterPro" id="IPR036388">
    <property type="entry name" value="WH-like_DNA-bd_sf"/>
</dbReference>
<dbReference type="InterPro" id="IPR001789">
    <property type="entry name" value="Sig_transdc_resp-reg_receiver"/>
</dbReference>